<comment type="caution">
    <text evidence="7">The sequence shown here is derived from an EMBL/GenBank/DDBJ whole genome shotgun (WGS) entry which is preliminary data.</text>
</comment>
<keyword evidence="6" id="KW-1133">Transmembrane helix</keyword>
<accession>A0A8T2QF56</accession>
<evidence type="ECO:0000313" key="8">
    <source>
        <dbReference type="Proteomes" id="UP000825935"/>
    </source>
</evidence>
<dbReference type="Proteomes" id="UP000825935">
    <property type="component" value="Chromosome 35"/>
</dbReference>
<dbReference type="OMA" id="YKEDYIC"/>
<evidence type="ECO:0000256" key="4">
    <source>
        <dbReference type="PIRSR" id="PIRSR600407-2"/>
    </source>
</evidence>
<dbReference type="Gene3D" id="3.30.420.40">
    <property type="match status" value="1"/>
</dbReference>
<dbReference type="EMBL" id="CM035440">
    <property type="protein sequence ID" value="KAH7282360.1"/>
    <property type="molecule type" value="Genomic_DNA"/>
</dbReference>
<dbReference type="Pfam" id="PF01150">
    <property type="entry name" value="GDA1_CD39"/>
    <property type="match status" value="1"/>
</dbReference>
<dbReference type="EMBL" id="CM035440">
    <property type="protein sequence ID" value="KAH7282349.1"/>
    <property type="molecule type" value="Genomic_DNA"/>
</dbReference>
<gene>
    <name evidence="7" type="ORF">KP509_35G026300</name>
</gene>
<dbReference type="CDD" id="cd24043">
    <property type="entry name" value="ASKHA_NBD_AtAPY7-like"/>
    <property type="match status" value="1"/>
</dbReference>
<dbReference type="EMBL" id="CM035440">
    <property type="protein sequence ID" value="KAH7282359.1"/>
    <property type="molecule type" value="Genomic_DNA"/>
</dbReference>
<evidence type="ECO:0000256" key="6">
    <source>
        <dbReference type="SAM" id="Phobius"/>
    </source>
</evidence>
<dbReference type="GO" id="GO:0017110">
    <property type="term" value="F:nucleoside diphosphate phosphatase activity"/>
    <property type="evidence" value="ECO:0007669"/>
    <property type="project" value="TreeGrafter"/>
</dbReference>
<dbReference type="Gene3D" id="3.30.420.150">
    <property type="entry name" value="Exopolyphosphatase. Domain 2"/>
    <property type="match status" value="1"/>
</dbReference>
<evidence type="ECO:0000256" key="5">
    <source>
        <dbReference type="SAM" id="MobiDB-lite"/>
    </source>
</evidence>
<keyword evidence="6" id="KW-0812">Transmembrane</keyword>
<dbReference type="AlphaFoldDB" id="A0A8T2QF56"/>
<dbReference type="EMBL" id="CM035440">
    <property type="protein sequence ID" value="KAH7282346.1"/>
    <property type="molecule type" value="Genomic_DNA"/>
</dbReference>
<evidence type="ECO:0000256" key="1">
    <source>
        <dbReference type="ARBA" id="ARBA00009283"/>
    </source>
</evidence>
<evidence type="ECO:0000313" key="7">
    <source>
        <dbReference type="EMBL" id="KAH7282346.1"/>
    </source>
</evidence>
<dbReference type="EMBL" id="CM035440">
    <property type="protein sequence ID" value="KAH7282354.1"/>
    <property type="molecule type" value="Genomic_DNA"/>
</dbReference>
<feature type="binding site" evidence="4">
    <location>
        <begin position="327"/>
        <end position="331"/>
    </location>
    <ligand>
        <name>ATP</name>
        <dbReference type="ChEBI" id="CHEBI:30616"/>
    </ligand>
</feature>
<keyword evidence="4" id="KW-0547">Nucleotide-binding</keyword>
<organism evidence="7 8">
    <name type="scientific">Ceratopteris richardii</name>
    <name type="common">Triangle waterfern</name>
    <dbReference type="NCBI Taxonomy" id="49495"/>
    <lineage>
        <taxon>Eukaryota</taxon>
        <taxon>Viridiplantae</taxon>
        <taxon>Streptophyta</taxon>
        <taxon>Embryophyta</taxon>
        <taxon>Tracheophyta</taxon>
        <taxon>Polypodiopsida</taxon>
        <taxon>Polypodiidae</taxon>
        <taxon>Polypodiales</taxon>
        <taxon>Pteridineae</taxon>
        <taxon>Pteridaceae</taxon>
        <taxon>Parkerioideae</taxon>
        <taxon>Ceratopteris</taxon>
    </lineage>
</organism>
<dbReference type="PANTHER" id="PTHR11782:SF125">
    <property type="entry name" value="APYRASE 7-RELATED"/>
    <property type="match status" value="1"/>
</dbReference>
<reference evidence="7" key="1">
    <citation type="submission" date="2021-08" db="EMBL/GenBank/DDBJ databases">
        <title>WGS assembly of Ceratopteris richardii.</title>
        <authorList>
            <person name="Marchant D.B."/>
            <person name="Chen G."/>
            <person name="Jenkins J."/>
            <person name="Shu S."/>
            <person name="Leebens-Mack J."/>
            <person name="Grimwood J."/>
            <person name="Schmutz J."/>
            <person name="Soltis P."/>
            <person name="Soltis D."/>
            <person name="Chen Z.-H."/>
        </authorList>
    </citation>
    <scope>NUCLEOTIDE SEQUENCE</scope>
    <source>
        <strain evidence="7">Whitten #5841</strain>
        <tissue evidence="7">Leaf</tissue>
    </source>
</reference>
<sequence>MGFKSISKIAAAAMKNPFSSSSSVRTSSSFAALPSFGISRADYGYEDAMQASVSVQDLALYGKASSQDDACIVDFDDAPNEAKPLVYHSQQNVDDSNYTPKPEKNNAGRPKVCCKLLFLLLTAVLFGLIFFYGFHWSRHFWKYNDIQYSVVLDCGSTSTRVQVYAWAHRDSKFDQPPEVTQPTSQSAVLNFVGRKGGQGKQTRAYHRMETEPGLHKLFNNEPGVKDALEPLLQWAGKQIPHSHLRKTPIFLLATAGMRGIPSGDAEWLLDIAWKLIDESPFKGERRWVKVISGIEEAYYGWVALNYKLGRLGRMPRQPTLGALDLGGSSLQVTFESEEVHVKEYGMNISVGSTEHHLYAFSHTGFGLNDAFDKSVGILWNQMQMNDPVGADMKQELHHPCLNRGFQSHYKCSYCNHQQSPSSGLLLTKGTSVSDYIELKLIGKPDWETCKALAGDVVNASIFALPPPPVDCSEPPCALGRHQPTPHGEFYALSGFFVVYKFFGLQSTAGFAELLEQGKAFCEKPWKKALNSVVPQPLVEHYCFRAPYVVELLQNGLHLNEDQVIVGSGDITWTLGAALMEAGAFSPVQSTPAARQSGLAQRSTIPLTFNASIFSVLLLAMMVLFFFLVTYFQNWFSFLWWKPLFTQLNRGTSRTSVFLSPFRLGIGRVETSLRGGEGKSKAPHSPAPLSTSHDLAQLRFASLPAGFGKSALELADVQPGQFKGSQLSSRRTLSRDDLFKYST</sequence>
<dbReference type="EMBL" id="CM035440">
    <property type="protein sequence ID" value="KAH7282351.1"/>
    <property type="molecule type" value="Genomic_DNA"/>
</dbReference>
<dbReference type="GO" id="GO:0016020">
    <property type="term" value="C:membrane"/>
    <property type="evidence" value="ECO:0007669"/>
    <property type="project" value="TreeGrafter"/>
</dbReference>
<evidence type="ECO:0000256" key="2">
    <source>
        <dbReference type="ARBA" id="ARBA00022801"/>
    </source>
</evidence>
<feature type="region of interest" description="Disordered" evidence="5">
    <location>
        <begin position="719"/>
        <end position="742"/>
    </location>
</feature>
<dbReference type="InterPro" id="IPR000407">
    <property type="entry name" value="GDA1_CD39_NTPase"/>
</dbReference>
<keyword evidence="2" id="KW-0378">Hydrolase</keyword>
<evidence type="ECO:0008006" key="9">
    <source>
        <dbReference type="Google" id="ProtNLM"/>
    </source>
</evidence>
<dbReference type="PANTHER" id="PTHR11782">
    <property type="entry name" value="ADENOSINE/GUANOSINE DIPHOSPHATASE"/>
    <property type="match status" value="1"/>
</dbReference>
<dbReference type="GO" id="GO:0005524">
    <property type="term" value="F:ATP binding"/>
    <property type="evidence" value="ECO:0007669"/>
    <property type="project" value="UniProtKB-KW"/>
</dbReference>
<keyword evidence="8" id="KW-1185">Reference proteome</keyword>
<dbReference type="GO" id="GO:0009134">
    <property type="term" value="P:nucleoside diphosphate catabolic process"/>
    <property type="evidence" value="ECO:0007669"/>
    <property type="project" value="TreeGrafter"/>
</dbReference>
<dbReference type="OrthoDB" id="6372431at2759"/>
<keyword evidence="6" id="KW-0472">Membrane</keyword>
<feature type="transmembrane region" description="Helical" evidence="6">
    <location>
        <begin position="610"/>
        <end position="631"/>
    </location>
</feature>
<feature type="transmembrane region" description="Helical" evidence="6">
    <location>
        <begin position="116"/>
        <end position="136"/>
    </location>
</feature>
<proteinExistence type="inferred from homology"/>
<protein>
    <recommendedName>
        <fullName evidence="9">Apyrase 7</fullName>
    </recommendedName>
</protein>
<comment type="similarity">
    <text evidence="1">Belongs to the GDA1/CD39 NTPase family.</text>
</comment>
<feature type="active site" description="Proton acceptor" evidence="3">
    <location>
        <position position="296"/>
    </location>
</feature>
<evidence type="ECO:0000256" key="3">
    <source>
        <dbReference type="PIRSR" id="PIRSR600407-1"/>
    </source>
</evidence>
<name>A0A8T2QF56_CERRI</name>
<feature type="compositionally biased region" description="Basic and acidic residues" evidence="5">
    <location>
        <begin position="732"/>
        <end position="742"/>
    </location>
</feature>
<keyword evidence="4" id="KW-0067">ATP-binding</keyword>